<gene>
    <name evidence="2" type="ORF">UFOPK2582_00965</name>
    <name evidence="3" type="ORF">UFOPK3046_00495</name>
    <name evidence="4" type="ORF">UFOPK4173_01471</name>
</gene>
<dbReference type="AlphaFoldDB" id="A0A6J7SAF1"/>
<reference evidence="4" key="1">
    <citation type="submission" date="2020-05" db="EMBL/GenBank/DDBJ databases">
        <authorList>
            <person name="Chiriac C."/>
            <person name="Salcher M."/>
            <person name="Ghai R."/>
            <person name="Kavagutti S V."/>
        </authorList>
    </citation>
    <scope>NUCLEOTIDE SEQUENCE</scope>
</reference>
<organism evidence="4">
    <name type="scientific">freshwater metagenome</name>
    <dbReference type="NCBI Taxonomy" id="449393"/>
    <lineage>
        <taxon>unclassified sequences</taxon>
        <taxon>metagenomes</taxon>
        <taxon>ecological metagenomes</taxon>
    </lineage>
</organism>
<protein>
    <submittedName>
        <fullName evidence="4">Unannotated protein</fullName>
    </submittedName>
</protein>
<name>A0A6J7SAF1_9ZZZZ</name>
<evidence type="ECO:0000313" key="4">
    <source>
        <dbReference type="EMBL" id="CAB5037981.1"/>
    </source>
</evidence>
<evidence type="ECO:0000313" key="2">
    <source>
        <dbReference type="EMBL" id="CAB4701533.1"/>
    </source>
</evidence>
<evidence type="ECO:0000256" key="1">
    <source>
        <dbReference type="SAM" id="Phobius"/>
    </source>
</evidence>
<dbReference type="EMBL" id="CAFBPW010000197">
    <property type="protein sequence ID" value="CAB5037981.1"/>
    <property type="molecule type" value="Genomic_DNA"/>
</dbReference>
<evidence type="ECO:0000313" key="3">
    <source>
        <dbReference type="EMBL" id="CAB4799850.1"/>
    </source>
</evidence>
<proteinExistence type="predicted"/>
<feature type="transmembrane region" description="Helical" evidence="1">
    <location>
        <begin position="46"/>
        <end position="69"/>
    </location>
</feature>
<dbReference type="EMBL" id="CAFAAQ010000028">
    <property type="protein sequence ID" value="CAB4799850.1"/>
    <property type="molecule type" value="Genomic_DNA"/>
</dbReference>
<sequence>MFTRLRRAVTWNPLGEIVKSAKLLEGPAIDRATGGGTGGRRGSRSVCFAVLGAVLLLAMAVSACSPATLPAPGSAPSKATLNQVKRTEFGRLALDDSALIAAGEKEAVLDFTVEDTPPSIFINLIVPDEKAEDFAAVASLPPGFSLAKVRIIESDPVERFWLSVNVYRVSGLTTGLRTEWSTYVDDGSGVPRFMILRARASEGSLDPIGPLAPPEPFTHLVDPAGVIRTDIRKTVVQNGATVLTPNNMFSSTVALPEVADRQYVLPTRQWVTANDFIYWRNGVNDRIFHNSTSHSPQLISVDLGDVTLQDNTEWAPFVDPIPGHVLVYLDKIKFKIGPWWNITQPDGRVDPTTLASLQALKKTLYGGLTSVSAVQVLSGNEEPLVQSSVQGSPAAVNWHWKIPADKLAAFGAAAHLPAGLTLSTVRLQDGDAVADHWLTLNVHADTGASSGLRAEWSTYVTDGVGLRKFVLESRAGYRSLDPVNLFSDPYPIAHTVGPVAGDTVVATSIGSGPTAFSSSFALPEAGPSTEVVATREWVGSSDLRYWRNGVADREFYESSVLDPKTSVDPAAVSVTDGSVWSAFVGATPDRVWVDRSGTDTVTNPWFNLKGL</sequence>
<accession>A0A6J7SAF1</accession>
<keyword evidence="1" id="KW-0812">Transmembrane</keyword>
<keyword evidence="1" id="KW-0472">Membrane</keyword>
<dbReference type="EMBL" id="CAEZXS010000106">
    <property type="protein sequence ID" value="CAB4701533.1"/>
    <property type="molecule type" value="Genomic_DNA"/>
</dbReference>
<keyword evidence="1" id="KW-1133">Transmembrane helix</keyword>